<dbReference type="EMBL" id="JANEYF010002702">
    <property type="protein sequence ID" value="KAJ8943184.1"/>
    <property type="molecule type" value="Genomic_DNA"/>
</dbReference>
<sequence length="131" mass="14966">MWVNSKLFDPIETANFDDILFKEVHTFVLRLYTSNEEISSVNNLRGILAASKTLEKLPPTEYSLKQHCLRAHYQTIIWLNAFNPVINPPNVLEYGWQLINGKLVPLFQTLPPFPQDLAILSSCGCKKGNYT</sequence>
<organism evidence="1 2">
    <name type="scientific">Rhamnusium bicolor</name>
    <dbReference type="NCBI Taxonomy" id="1586634"/>
    <lineage>
        <taxon>Eukaryota</taxon>
        <taxon>Metazoa</taxon>
        <taxon>Ecdysozoa</taxon>
        <taxon>Arthropoda</taxon>
        <taxon>Hexapoda</taxon>
        <taxon>Insecta</taxon>
        <taxon>Pterygota</taxon>
        <taxon>Neoptera</taxon>
        <taxon>Endopterygota</taxon>
        <taxon>Coleoptera</taxon>
        <taxon>Polyphaga</taxon>
        <taxon>Cucujiformia</taxon>
        <taxon>Chrysomeloidea</taxon>
        <taxon>Cerambycidae</taxon>
        <taxon>Lepturinae</taxon>
        <taxon>Rhagiini</taxon>
        <taxon>Rhamnusium</taxon>
    </lineage>
</organism>
<gene>
    <name evidence="1" type="ORF">NQ314_009815</name>
</gene>
<protein>
    <submittedName>
        <fullName evidence="1">Uncharacterized protein</fullName>
    </submittedName>
</protein>
<keyword evidence="2" id="KW-1185">Reference proteome</keyword>
<dbReference type="AlphaFoldDB" id="A0AAV8XWV8"/>
<evidence type="ECO:0000313" key="1">
    <source>
        <dbReference type="EMBL" id="KAJ8943184.1"/>
    </source>
</evidence>
<evidence type="ECO:0000313" key="2">
    <source>
        <dbReference type="Proteomes" id="UP001162156"/>
    </source>
</evidence>
<name>A0AAV8XWV8_9CUCU</name>
<comment type="caution">
    <text evidence="1">The sequence shown here is derived from an EMBL/GenBank/DDBJ whole genome shotgun (WGS) entry which is preliminary data.</text>
</comment>
<reference evidence="1" key="1">
    <citation type="journal article" date="2023" name="Insect Mol. Biol.">
        <title>Genome sequencing provides insights into the evolution of gene families encoding plant cell wall-degrading enzymes in longhorned beetles.</title>
        <authorList>
            <person name="Shin N.R."/>
            <person name="Okamura Y."/>
            <person name="Kirsch R."/>
            <person name="Pauchet Y."/>
        </authorList>
    </citation>
    <scope>NUCLEOTIDE SEQUENCE</scope>
    <source>
        <strain evidence="1">RBIC_L_NR</strain>
    </source>
</reference>
<dbReference type="Proteomes" id="UP001162156">
    <property type="component" value="Unassembled WGS sequence"/>
</dbReference>
<accession>A0AAV8XWV8</accession>
<proteinExistence type="predicted"/>